<proteinExistence type="predicted"/>
<evidence type="ECO:0000259" key="1">
    <source>
        <dbReference type="Pfam" id="PF12724"/>
    </source>
</evidence>
<protein>
    <recommendedName>
        <fullName evidence="1">Flavodoxin domain-containing protein</fullName>
    </recommendedName>
</protein>
<evidence type="ECO:0000313" key="3">
    <source>
        <dbReference type="Proteomes" id="UP000177625"/>
    </source>
</evidence>
<evidence type="ECO:0000313" key="2">
    <source>
        <dbReference type="EMBL" id="CZT41439.1"/>
    </source>
</evidence>
<dbReference type="Pfam" id="PF12724">
    <property type="entry name" value="Flavodoxin_5"/>
    <property type="match status" value="1"/>
</dbReference>
<keyword evidence="3" id="KW-1185">Reference proteome</keyword>
<sequence length="150" mass="16754">MSAADVGSVILASVETKPSVKDFDAIIVGSCIHMGSWVKKGSKFIKENATALRDNPKPTWAFSVGKPPENKFLAEERDITGCVSNKIPVQEQKLFWGCVSKQQMGGCCSFFFTCFGLKYEDQRDWEAMDEWADGISKLLRNEQQCLVTFV</sequence>
<dbReference type="InterPro" id="IPR026816">
    <property type="entry name" value="Flavodoxin_dom"/>
</dbReference>
<name>A0A1E1LX56_RHYSE</name>
<gene>
    <name evidence="2" type="ORF">RSE6_01179</name>
</gene>
<dbReference type="AlphaFoldDB" id="A0A1E1LX56"/>
<accession>A0A1E1LX56</accession>
<feature type="domain" description="Flavodoxin" evidence="1">
    <location>
        <begin position="8"/>
        <end position="65"/>
    </location>
</feature>
<dbReference type="EMBL" id="FJVC01000035">
    <property type="protein sequence ID" value="CZT41439.1"/>
    <property type="molecule type" value="Genomic_DNA"/>
</dbReference>
<dbReference type="Proteomes" id="UP000177625">
    <property type="component" value="Unassembled WGS sequence"/>
</dbReference>
<organism evidence="2 3">
    <name type="scientific">Rhynchosporium secalis</name>
    <name type="common">Barley scald fungus</name>
    <dbReference type="NCBI Taxonomy" id="38038"/>
    <lineage>
        <taxon>Eukaryota</taxon>
        <taxon>Fungi</taxon>
        <taxon>Dikarya</taxon>
        <taxon>Ascomycota</taxon>
        <taxon>Pezizomycotina</taxon>
        <taxon>Leotiomycetes</taxon>
        <taxon>Helotiales</taxon>
        <taxon>Ploettnerulaceae</taxon>
        <taxon>Rhynchosporium</taxon>
    </lineage>
</organism>
<reference evidence="3" key="1">
    <citation type="submission" date="2016-03" db="EMBL/GenBank/DDBJ databases">
        <authorList>
            <person name="Guldener U."/>
        </authorList>
    </citation>
    <scope>NUCLEOTIDE SEQUENCE [LARGE SCALE GENOMIC DNA]</scope>
</reference>